<dbReference type="Pfam" id="PF08379">
    <property type="entry name" value="Bact_transglu_N"/>
    <property type="match status" value="1"/>
</dbReference>
<reference evidence="2" key="1">
    <citation type="journal article" date="2014" name="Int. J. Syst. Evol. Microbiol.">
        <title>Complete genome sequence of Corynebacterium casei LMG S-19264T (=DSM 44701T), isolated from a smear-ripened cheese.</title>
        <authorList>
            <consortium name="US DOE Joint Genome Institute (JGI-PGF)"/>
            <person name="Walter F."/>
            <person name="Albersmeier A."/>
            <person name="Kalinowski J."/>
            <person name="Ruckert C."/>
        </authorList>
    </citation>
    <scope>NUCLEOTIDE SEQUENCE</scope>
    <source>
        <strain evidence="2">CGMCC 4.7398</strain>
    </source>
</reference>
<dbReference type="AlphaFoldDB" id="A0A919FJP0"/>
<dbReference type="PANTHER" id="PTHR33490">
    <property type="entry name" value="BLR5614 PROTEIN-RELATED"/>
    <property type="match status" value="1"/>
</dbReference>
<keyword evidence="3" id="KW-1185">Reference proteome</keyword>
<gene>
    <name evidence="2" type="ORF">GCM10017772_08740</name>
</gene>
<dbReference type="InterPro" id="IPR002931">
    <property type="entry name" value="Transglutaminase-like"/>
</dbReference>
<protein>
    <recommendedName>
        <fullName evidence="1">Transglutaminase-like domain-containing protein</fullName>
    </recommendedName>
</protein>
<organism evidence="2 3">
    <name type="scientific">Promicromonospora soli</name>
    <dbReference type="NCBI Taxonomy" id="2035533"/>
    <lineage>
        <taxon>Bacteria</taxon>
        <taxon>Bacillati</taxon>
        <taxon>Actinomycetota</taxon>
        <taxon>Actinomycetes</taxon>
        <taxon>Micrococcales</taxon>
        <taxon>Promicromonosporaceae</taxon>
        <taxon>Promicromonospora</taxon>
    </lineage>
</organism>
<accession>A0A919FJP0</accession>
<feature type="domain" description="Transglutaminase-like" evidence="1">
    <location>
        <begin position="171"/>
        <end position="238"/>
    </location>
</feature>
<evidence type="ECO:0000313" key="2">
    <source>
        <dbReference type="EMBL" id="GHH67279.1"/>
    </source>
</evidence>
<proteinExistence type="predicted"/>
<dbReference type="InterPro" id="IPR038765">
    <property type="entry name" value="Papain-like_cys_pep_sf"/>
</dbReference>
<evidence type="ECO:0000259" key="1">
    <source>
        <dbReference type="SMART" id="SM00460"/>
    </source>
</evidence>
<dbReference type="InterPro" id="IPR013589">
    <property type="entry name" value="Bac_transglu_N"/>
</dbReference>
<comment type="caution">
    <text evidence="2">The sequence shown here is derived from an EMBL/GenBank/DDBJ whole genome shotgun (WGS) entry which is preliminary data.</text>
</comment>
<dbReference type="Gene3D" id="3.10.620.30">
    <property type="match status" value="1"/>
</dbReference>
<name>A0A919FJP0_9MICO</name>
<dbReference type="PANTHER" id="PTHR33490:SF6">
    <property type="entry name" value="SLL1049 PROTEIN"/>
    <property type="match status" value="1"/>
</dbReference>
<dbReference type="RefSeq" id="WP_189667999.1">
    <property type="nucleotide sequence ID" value="NZ_BNAS01000001.1"/>
</dbReference>
<dbReference type="SMART" id="SM00460">
    <property type="entry name" value="TGc"/>
    <property type="match status" value="1"/>
</dbReference>
<dbReference type="Pfam" id="PF01841">
    <property type="entry name" value="Transglut_core"/>
    <property type="match status" value="1"/>
</dbReference>
<dbReference type="SUPFAM" id="SSF54001">
    <property type="entry name" value="Cysteine proteinases"/>
    <property type="match status" value="1"/>
</dbReference>
<dbReference type="Proteomes" id="UP000627369">
    <property type="component" value="Unassembled WGS sequence"/>
</dbReference>
<evidence type="ECO:0000313" key="3">
    <source>
        <dbReference type="Proteomes" id="UP000627369"/>
    </source>
</evidence>
<dbReference type="EMBL" id="BNAS01000001">
    <property type="protein sequence ID" value="GHH67279.1"/>
    <property type="molecule type" value="Genomic_DNA"/>
</dbReference>
<sequence length="283" mass="30181">MTLLKVVHTTLFDYASPVTDSYNQARMRPVQDARQTVRSATLATSPTTWSADHTDYWGTSVTAFEILRPHTQLKIVAEALVEASGYSADGRPAGDVPGWEDLASEPVLDAQAAFLAESPVTMPPSDLATLALEAAGGLDPDGAAEAICLAVRDRLEYVPGVTTVHTPAVEAWEARKGVCQDMAHLALGALRSVGIPARYVSGYVHPEPDAAIGEQVHGESHAWVEWWTGEWVGYDPTNRTFVGGDHVVVGRGREYGDVPPFKGVYAGAGSSTLAVTVDITRLG</sequence>
<reference evidence="2" key="2">
    <citation type="submission" date="2020-09" db="EMBL/GenBank/DDBJ databases">
        <authorList>
            <person name="Sun Q."/>
            <person name="Zhou Y."/>
        </authorList>
    </citation>
    <scope>NUCLEOTIDE SEQUENCE</scope>
    <source>
        <strain evidence="2">CGMCC 4.7398</strain>
    </source>
</reference>